<evidence type="ECO:0000256" key="1">
    <source>
        <dbReference type="ARBA" id="ARBA00004123"/>
    </source>
</evidence>
<dbReference type="GO" id="GO:0008380">
    <property type="term" value="P:RNA splicing"/>
    <property type="evidence" value="ECO:0007669"/>
    <property type="project" value="UniProtKB-KW"/>
</dbReference>
<keyword evidence="4" id="KW-0508">mRNA splicing</keyword>
<dbReference type="InterPro" id="IPR000504">
    <property type="entry name" value="RRM_dom"/>
</dbReference>
<comment type="subcellular location">
    <subcellularLocation>
        <location evidence="1">Nucleus</location>
    </subcellularLocation>
</comment>
<reference evidence="8" key="2">
    <citation type="journal article" date="2008" name="Genome Biol.">
        <title>Improved genome assembly and evidence-based global gene model set for the chordate Ciona intestinalis: new insight into intron and operon populations.</title>
        <authorList>
            <person name="Satou Y."/>
            <person name="Mineta K."/>
            <person name="Ogasawara M."/>
            <person name="Sasakura Y."/>
            <person name="Shoguchi E."/>
            <person name="Ueno K."/>
            <person name="Yamada L."/>
            <person name="Matsumoto J."/>
            <person name="Wasserscheid J."/>
            <person name="Dewar K."/>
            <person name="Wiley G.B."/>
            <person name="Macmil S.L."/>
            <person name="Roe B.A."/>
            <person name="Zeller R.W."/>
            <person name="Hastings K.E."/>
            <person name="Lemaire P."/>
            <person name="Lindquist E."/>
            <person name="Endo T."/>
            <person name="Hotta K."/>
            <person name="Inaba K."/>
        </authorList>
    </citation>
    <scope>NUCLEOTIDE SEQUENCE [LARGE SCALE GENOMIC DNA]</scope>
    <source>
        <strain evidence="8">wild type</strain>
    </source>
</reference>
<dbReference type="EMBL" id="EAAA01000012">
    <property type="status" value="NOT_ANNOTATED_CDS"/>
    <property type="molecule type" value="Genomic_DNA"/>
</dbReference>
<dbReference type="PANTHER" id="PTHR47330">
    <property type="entry name" value="POLY(U)-BINDING-SPLICING FACTOR PUF60-B-RELATED"/>
    <property type="match status" value="1"/>
</dbReference>
<dbReference type="OMA" id="KVTATHY"/>
<dbReference type="PROSITE" id="PS50102">
    <property type="entry name" value="RRM"/>
    <property type="match status" value="1"/>
</dbReference>
<dbReference type="GO" id="GO:0003723">
    <property type="term" value="F:RNA binding"/>
    <property type="evidence" value="ECO:0007669"/>
    <property type="project" value="UniProtKB-UniRule"/>
</dbReference>
<dbReference type="FunFam" id="3.30.70.330:FF:000382">
    <property type="entry name" value="G-patch domain-containing protein"/>
    <property type="match status" value="1"/>
</dbReference>
<dbReference type="SMART" id="SM00361">
    <property type="entry name" value="RRM_1"/>
    <property type="match status" value="1"/>
</dbReference>
<dbReference type="Ensembl" id="ENSCINT00000004402.3">
    <property type="protein sequence ID" value="ENSCINP00000004402.3"/>
    <property type="gene ID" value="ENSCING00000019470.1"/>
</dbReference>
<evidence type="ECO:0000256" key="5">
    <source>
        <dbReference type="ARBA" id="ARBA00023242"/>
    </source>
</evidence>
<accession>F6TEH9</accession>
<organism evidence="8 9">
    <name type="scientific">Ciona intestinalis</name>
    <name type="common">Transparent sea squirt</name>
    <name type="synonym">Ascidia intestinalis</name>
    <dbReference type="NCBI Taxonomy" id="7719"/>
    <lineage>
        <taxon>Eukaryota</taxon>
        <taxon>Metazoa</taxon>
        <taxon>Chordata</taxon>
        <taxon>Tunicata</taxon>
        <taxon>Ascidiacea</taxon>
        <taxon>Phlebobranchia</taxon>
        <taxon>Cionidae</taxon>
        <taxon>Ciona</taxon>
    </lineage>
</organism>
<dbReference type="InterPro" id="IPR003954">
    <property type="entry name" value="RRM_euk-type"/>
</dbReference>
<dbReference type="InterPro" id="IPR051974">
    <property type="entry name" value="PUF60_regulator"/>
</dbReference>
<evidence type="ECO:0000259" key="7">
    <source>
        <dbReference type="PROSITE" id="PS50102"/>
    </source>
</evidence>
<evidence type="ECO:0000313" key="9">
    <source>
        <dbReference type="Proteomes" id="UP000008144"/>
    </source>
</evidence>
<keyword evidence="5" id="KW-0539">Nucleus</keyword>
<dbReference type="InParanoid" id="F6TEH9"/>
<reference evidence="8" key="3">
    <citation type="submission" date="2025-08" db="UniProtKB">
        <authorList>
            <consortium name="Ensembl"/>
        </authorList>
    </citation>
    <scope>IDENTIFICATION</scope>
</reference>
<keyword evidence="9" id="KW-1185">Reference proteome</keyword>
<dbReference type="InterPro" id="IPR035979">
    <property type="entry name" value="RBD_domain_sf"/>
</dbReference>
<dbReference type="Pfam" id="PF00076">
    <property type="entry name" value="RRM_1"/>
    <property type="match status" value="1"/>
</dbReference>
<sequence length="147" mass="16583">MNRLNSQVNGKDLLPTGAQTLSQQEAGLNISGSSQRHLVMQKLMRKEESQVMVMRNMVTVEDLDEDLEAEVTEECGKFGSVERVVIYQEKQGEEENAEVIVKIFVEFSNLAECEKAVMALNNRWFGGNKVTATHYSYQRYSANDLTG</sequence>
<dbReference type="Gene3D" id="3.30.70.330">
    <property type="match status" value="1"/>
</dbReference>
<dbReference type="HOGENOM" id="CLU_1767402_0_0_1"/>
<dbReference type="STRING" id="7719.ENSCINP00000004402"/>
<evidence type="ECO:0000256" key="3">
    <source>
        <dbReference type="ARBA" id="ARBA00022884"/>
    </source>
</evidence>
<keyword evidence="2" id="KW-0507">mRNA processing</keyword>
<reference evidence="8" key="4">
    <citation type="submission" date="2025-09" db="UniProtKB">
        <authorList>
            <consortium name="Ensembl"/>
        </authorList>
    </citation>
    <scope>IDENTIFICATION</scope>
</reference>
<evidence type="ECO:0000256" key="4">
    <source>
        <dbReference type="ARBA" id="ARBA00023187"/>
    </source>
</evidence>
<evidence type="ECO:0000256" key="6">
    <source>
        <dbReference type="PROSITE-ProRule" id="PRU00176"/>
    </source>
</evidence>
<evidence type="ECO:0000313" key="8">
    <source>
        <dbReference type="Ensembl" id="ENSCINP00000004402.3"/>
    </source>
</evidence>
<evidence type="ECO:0000256" key="2">
    <source>
        <dbReference type="ARBA" id="ARBA00022664"/>
    </source>
</evidence>
<dbReference type="InterPro" id="IPR012677">
    <property type="entry name" value="Nucleotide-bd_a/b_plait_sf"/>
</dbReference>
<dbReference type="GeneTree" id="ENSGT00790000123099"/>
<protein>
    <recommendedName>
        <fullName evidence="7">RRM domain-containing protein</fullName>
    </recommendedName>
</protein>
<dbReference type="SUPFAM" id="SSF54928">
    <property type="entry name" value="RNA-binding domain, RBD"/>
    <property type="match status" value="1"/>
</dbReference>
<feature type="domain" description="RRM" evidence="7">
    <location>
        <begin position="50"/>
        <end position="137"/>
    </location>
</feature>
<name>F6TEH9_CIOIN</name>
<keyword evidence="3 6" id="KW-0694">RNA-binding</keyword>
<dbReference type="PANTHER" id="PTHR47330:SF1">
    <property type="entry name" value="POLY(U)-BINDING-SPLICING FACTOR PUF60"/>
    <property type="match status" value="1"/>
</dbReference>
<dbReference type="AlphaFoldDB" id="F6TEH9"/>
<reference evidence="9" key="1">
    <citation type="journal article" date="2002" name="Science">
        <title>The draft genome of Ciona intestinalis: insights into chordate and vertebrate origins.</title>
        <authorList>
            <person name="Dehal P."/>
            <person name="Satou Y."/>
            <person name="Campbell R.K."/>
            <person name="Chapman J."/>
            <person name="Degnan B."/>
            <person name="De Tomaso A."/>
            <person name="Davidson B."/>
            <person name="Di Gregorio A."/>
            <person name="Gelpke M."/>
            <person name="Goodstein D.M."/>
            <person name="Harafuji N."/>
            <person name="Hastings K.E."/>
            <person name="Ho I."/>
            <person name="Hotta K."/>
            <person name="Huang W."/>
            <person name="Kawashima T."/>
            <person name="Lemaire P."/>
            <person name="Martinez D."/>
            <person name="Meinertzhagen I.A."/>
            <person name="Necula S."/>
            <person name="Nonaka M."/>
            <person name="Putnam N."/>
            <person name="Rash S."/>
            <person name="Saiga H."/>
            <person name="Satake M."/>
            <person name="Terry A."/>
            <person name="Yamada L."/>
            <person name="Wang H.G."/>
            <person name="Awazu S."/>
            <person name="Azumi K."/>
            <person name="Boore J."/>
            <person name="Branno M."/>
            <person name="Chin-Bow S."/>
            <person name="DeSantis R."/>
            <person name="Doyle S."/>
            <person name="Francino P."/>
            <person name="Keys D.N."/>
            <person name="Haga S."/>
            <person name="Hayashi H."/>
            <person name="Hino K."/>
            <person name="Imai K.S."/>
            <person name="Inaba K."/>
            <person name="Kano S."/>
            <person name="Kobayashi K."/>
            <person name="Kobayashi M."/>
            <person name="Lee B.I."/>
            <person name="Makabe K.W."/>
            <person name="Manohar C."/>
            <person name="Matassi G."/>
            <person name="Medina M."/>
            <person name="Mochizuki Y."/>
            <person name="Mount S."/>
            <person name="Morishita T."/>
            <person name="Miura S."/>
            <person name="Nakayama A."/>
            <person name="Nishizaka S."/>
            <person name="Nomoto H."/>
            <person name="Ohta F."/>
            <person name="Oishi K."/>
            <person name="Rigoutsos I."/>
            <person name="Sano M."/>
            <person name="Sasaki A."/>
            <person name="Sasakura Y."/>
            <person name="Shoguchi E."/>
            <person name="Shin-i T."/>
            <person name="Spagnuolo A."/>
            <person name="Stainier D."/>
            <person name="Suzuki M.M."/>
            <person name="Tassy O."/>
            <person name="Takatori N."/>
            <person name="Tokuoka M."/>
            <person name="Yagi K."/>
            <person name="Yoshizaki F."/>
            <person name="Wada S."/>
            <person name="Zhang C."/>
            <person name="Hyatt P.D."/>
            <person name="Larimer F."/>
            <person name="Detter C."/>
            <person name="Doggett N."/>
            <person name="Glavina T."/>
            <person name="Hawkins T."/>
            <person name="Richardson P."/>
            <person name="Lucas S."/>
            <person name="Kohara Y."/>
            <person name="Levine M."/>
            <person name="Satoh N."/>
            <person name="Rokhsar D.S."/>
        </authorList>
    </citation>
    <scope>NUCLEOTIDE SEQUENCE [LARGE SCALE GENOMIC DNA]</scope>
</reference>
<dbReference type="GO" id="GO:0006397">
    <property type="term" value="P:mRNA processing"/>
    <property type="evidence" value="ECO:0007669"/>
    <property type="project" value="UniProtKB-KW"/>
</dbReference>
<proteinExistence type="predicted"/>
<dbReference type="GO" id="GO:0005634">
    <property type="term" value="C:nucleus"/>
    <property type="evidence" value="ECO:0007669"/>
    <property type="project" value="UniProtKB-SubCell"/>
</dbReference>
<dbReference type="Proteomes" id="UP000008144">
    <property type="component" value="Chromosome 1"/>
</dbReference>